<dbReference type="EMBL" id="BMHY01000010">
    <property type="protein sequence ID" value="GGG82002.1"/>
    <property type="molecule type" value="Genomic_DNA"/>
</dbReference>
<accession>A0A917HKE4</accession>
<sequence>MKKCIQVKSNEQFQCCVMNQIEVDVWFQEEYELTARIIEFNSEVIKFSGGYFIRENIEIYVHGNLFRVLNKI</sequence>
<protein>
    <submittedName>
        <fullName evidence="1">Uncharacterized protein</fullName>
    </submittedName>
</protein>
<evidence type="ECO:0000313" key="1">
    <source>
        <dbReference type="EMBL" id="GGG82002.1"/>
    </source>
</evidence>
<dbReference type="Proteomes" id="UP000600247">
    <property type="component" value="Unassembled WGS sequence"/>
</dbReference>
<name>A0A917HKE4_9BACL</name>
<evidence type="ECO:0000313" key="2">
    <source>
        <dbReference type="Proteomes" id="UP000600247"/>
    </source>
</evidence>
<proteinExistence type="predicted"/>
<organism evidence="1 2">
    <name type="scientific">Paenibacillus radicis</name>
    <name type="common">ex Gao et al. 2016</name>
    <dbReference type="NCBI Taxonomy" id="1737354"/>
    <lineage>
        <taxon>Bacteria</taxon>
        <taxon>Bacillati</taxon>
        <taxon>Bacillota</taxon>
        <taxon>Bacilli</taxon>
        <taxon>Bacillales</taxon>
        <taxon>Paenibacillaceae</taxon>
        <taxon>Paenibacillus</taxon>
    </lineage>
</organism>
<dbReference type="AlphaFoldDB" id="A0A917HKE4"/>
<keyword evidence="2" id="KW-1185">Reference proteome</keyword>
<reference evidence="1 2" key="1">
    <citation type="journal article" date="2014" name="Int. J. Syst. Evol. Microbiol.">
        <title>Complete genome sequence of Corynebacterium casei LMG S-19264T (=DSM 44701T), isolated from a smear-ripened cheese.</title>
        <authorList>
            <consortium name="US DOE Joint Genome Institute (JGI-PGF)"/>
            <person name="Walter F."/>
            <person name="Albersmeier A."/>
            <person name="Kalinowski J."/>
            <person name="Ruckert C."/>
        </authorList>
    </citation>
    <scope>NUCLEOTIDE SEQUENCE [LARGE SCALE GENOMIC DNA]</scope>
    <source>
        <strain evidence="1 2">CGMCC 1.15286</strain>
    </source>
</reference>
<gene>
    <name evidence="1" type="ORF">GCM10010918_44160</name>
</gene>
<comment type="caution">
    <text evidence="1">The sequence shown here is derived from an EMBL/GenBank/DDBJ whole genome shotgun (WGS) entry which is preliminary data.</text>
</comment>